<feature type="signal peptide" evidence="1">
    <location>
        <begin position="1"/>
        <end position="21"/>
    </location>
</feature>
<keyword evidence="3" id="KW-1185">Reference proteome</keyword>
<keyword evidence="1" id="KW-0732">Signal</keyword>
<accession>A0A378RNF7</accession>
<evidence type="ECO:0000313" key="3">
    <source>
        <dbReference type="Proteomes" id="UP000255024"/>
    </source>
</evidence>
<protein>
    <recommendedName>
        <fullName evidence="4">Lipocalin-like domain-containing protein</fullName>
    </recommendedName>
</protein>
<evidence type="ECO:0008006" key="4">
    <source>
        <dbReference type="Google" id="ProtNLM"/>
    </source>
</evidence>
<dbReference type="RefSeq" id="WP_115090565.1">
    <property type="nucleotide sequence ID" value="NZ_CP068107.1"/>
</dbReference>
<feature type="chain" id="PRO_5016763630" description="Lipocalin-like domain-containing protein" evidence="1">
    <location>
        <begin position="22"/>
        <end position="147"/>
    </location>
</feature>
<dbReference type="Proteomes" id="UP000255024">
    <property type="component" value="Unassembled WGS sequence"/>
</dbReference>
<proteinExistence type="predicted"/>
<sequence>MKKLVAICAFLALPFAISSCSSDDNSVIRKKSDYEGTWITDSLFYSIPNGPSMKHKFSDMPGGENAVTEDVMTLTEDKATLVETTRKGAVSPAVQGVIKDQLITFTSEDPRHTPRKIQAVTEQKLTVVYDISMRGDKLPVTVTYKRK</sequence>
<evidence type="ECO:0000313" key="2">
    <source>
        <dbReference type="EMBL" id="STZ27677.1"/>
    </source>
</evidence>
<dbReference type="PROSITE" id="PS51257">
    <property type="entry name" value="PROKAR_LIPOPROTEIN"/>
    <property type="match status" value="1"/>
</dbReference>
<organism evidence="2 3">
    <name type="scientific">Myroides odoratus</name>
    <name type="common">Flavobacterium odoratum</name>
    <dbReference type="NCBI Taxonomy" id="256"/>
    <lineage>
        <taxon>Bacteria</taxon>
        <taxon>Pseudomonadati</taxon>
        <taxon>Bacteroidota</taxon>
        <taxon>Flavobacteriia</taxon>
        <taxon>Flavobacteriales</taxon>
        <taxon>Flavobacteriaceae</taxon>
        <taxon>Myroides</taxon>
    </lineage>
</organism>
<name>A0A378RNF7_MYROD</name>
<dbReference type="AlphaFoldDB" id="A0A378RNF7"/>
<dbReference type="EMBL" id="UGQL01000001">
    <property type="protein sequence ID" value="STZ27677.1"/>
    <property type="molecule type" value="Genomic_DNA"/>
</dbReference>
<gene>
    <name evidence="2" type="ORF">NCTC11179_01213</name>
</gene>
<evidence type="ECO:0000256" key="1">
    <source>
        <dbReference type="SAM" id="SignalP"/>
    </source>
</evidence>
<reference evidence="2 3" key="1">
    <citation type="submission" date="2018-06" db="EMBL/GenBank/DDBJ databases">
        <authorList>
            <consortium name="Pathogen Informatics"/>
            <person name="Doyle S."/>
        </authorList>
    </citation>
    <scope>NUCLEOTIDE SEQUENCE [LARGE SCALE GENOMIC DNA]</scope>
    <source>
        <strain evidence="2 3">NCTC11179</strain>
    </source>
</reference>